<gene>
    <name evidence="2" type="ORF">GBZ48_11380</name>
</gene>
<evidence type="ECO:0000313" key="3">
    <source>
        <dbReference type="Proteomes" id="UP000605086"/>
    </source>
</evidence>
<evidence type="ECO:0000256" key="1">
    <source>
        <dbReference type="SAM" id="Phobius"/>
    </source>
</evidence>
<dbReference type="RefSeq" id="WP_174471151.1">
    <property type="nucleotide sequence ID" value="NZ_JAGINN010000012.1"/>
</dbReference>
<organism evidence="2 3">
    <name type="scientific">Azospirillum melinis</name>
    <dbReference type="NCBI Taxonomy" id="328839"/>
    <lineage>
        <taxon>Bacteria</taxon>
        <taxon>Pseudomonadati</taxon>
        <taxon>Pseudomonadota</taxon>
        <taxon>Alphaproteobacteria</taxon>
        <taxon>Rhodospirillales</taxon>
        <taxon>Azospirillaceae</taxon>
        <taxon>Azospirillum</taxon>
    </lineage>
</organism>
<comment type="caution">
    <text evidence="2">The sequence shown here is derived from an EMBL/GenBank/DDBJ whole genome shotgun (WGS) entry which is preliminary data.</text>
</comment>
<dbReference type="EMBL" id="WHOS01000012">
    <property type="protein sequence ID" value="NUA99892.1"/>
    <property type="molecule type" value="Genomic_DNA"/>
</dbReference>
<name>A0ABX2KB12_9PROT</name>
<dbReference type="Proteomes" id="UP000605086">
    <property type="component" value="Unassembled WGS sequence"/>
</dbReference>
<feature type="transmembrane region" description="Helical" evidence="1">
    <location>
        <begin position="29"/>
        <end position="51"/>
    </location>
</feature>
<evidence type="ECO:0000313" key="2">
    <source>
        <dbReference type="EMBL" id="NUA99892.1"/>
    </source>
</evidence>
<keyword evidence="1" id="KW-0472">Membrane</keyword>
<reference evidence="2 3" key="1">
    <citation type="submission" date="2019-10" db="EMBL/GenBank/DDBJ databases">
        <title>Genome sequence of Azospirillum melinis.</title>
        <authorList>
            <person name="Ambrosini A."/>
            <person name="Sant'Anna F.H."/>
            <person name="Cassan F.D."/>
            <person name="Souza E.M."/>
            <person name="Passaglia L.M.P."/>
        </authorList>
    </citation>
    <scope>NUCLEOTIDE SEQUENCE [LARGE SCALE GENOMIC DNA]</scope>
    <source>
        <strain evidence="2 3">TMCY0552</strain>
    </source>
</reference>
<keyword evidence="1" id="KW-0812">Transmembrane</keyword>
<keyword evidence="3" id="KW-1185">Reference proteome</keyword>
<sequence>MTATDRTRPVEEQSPQTDRVALRLRRRHWAILALAVLLLGGVLRAACYLTVLTPATAAAEAWKDPWGPRLPASPLTDAHSRQLARLLHLDAPHTKGPAETPAPAGPVLLDPAVKLLVDHGWPAHRSKSIPVETIPPATIPAAARTAGIVAVSDKASP</sequence>
<proteinExistence type="predicted"/>
<keyword evidence="1" id="KW-1133">Transmembrane helix</keyword>
<accession>A0ABX2KB12</accession>
<protein>
    <submittedName>
        <fullName evidence="2">Uncharacterized protein</fullName>
    </submittedName>
</protein>